<sequence length="172" mass="19695">MEIYVIRHTTPDIAKGICYGQSDIGVVDTFDQEKENIHRQLPLSEITTVYSSPLLRCKLLAETFQKPVVYDERLKELNFGDWELQSWDAIDQKELKPWMDDFVTTPVPNGESYIALQKRVVSFYQSLPHSSSQKIIIVSHAGSLRALLSYLQNISLKDSFNIKIAYGDVIQL</sequence>
<protein>
    <recommendedName>
        <fullName evidence="1">Alpha-ribazole phosphatase</fullName>
        <ecNumber evidence="1">3.1.3.73</ecNumber>
    </recommendedName>
</protein>
<evidence type="ECO:0000256" key="1">
    <source>
        <dbReference type="NCBIfam" id="TIGR03162"/>
    </source>
</evidence>
<comment type="caution">
    <text evidence="2">The sequence shown here is derived from an EMBL/GenBank/DDBJ whole genome shotgun (WGS) entry which is preliminary data.</text>
</comment>
<dbReference type="SMART" id="SM00855">
    <property type="entry name" value="PGAM"/>
    <property type="match status" value="1"/>
</dbReference>
<dbReference type="InterPro" id="IPR050275">
    <property type="entry name" value="PGM_Phosphatase"/>
</dbReference>
<dbReference type="GO" id="GO:0043755">
    <property type="term" value="F:alpha-ribazole phosphatase activity"/>
    <property type="evidence" value="ECO:0007669"/>
    <property type="project" value="UniProtKB-EC"/>
</dbReference>
<dbReference type="Proteomes" id="UP001597459">
    <property type="component" value="Unassembled WGS sequence"/>
</dbReference>
<keyword evidence="3" id="KW-1185">Reference proteome</keyword>
<keyword evidence="2" id="KW-0378">Hydrolase</keyword>
<accession>A0ABW5NAX2</accession>
<dbReference type="PANTHER" id="PTHR48100">
    <property type="entry name" value="BROAD-SPECIFICITY PHOSPHATASE YOR283W-RELATED"/>
    <property type="match status" value="1"/>
</dbReference>
<dbReference type="InterPro" id="IPR017578">
    <property type="entry name" value="Ribazole_CobC"/>
</dbReference>
<reference evidence="3" key="1">
    <citation type="journal article" date="2019" name="Int. J. Syst. Evol. Microbiol.">
        <title>The Global Catalogue of Microorganisms (GCM) 10K type strain sequencing project: providing services to taxonomists for standard genome sequencing and annotation.</title>
        <authorList>
            <consortium name="The Broad Institute Genomics Platform"/>
            <consortium name="The Broad Institute Genome Sequencing Center for Infectious Disease"/>
            <person name="Wu L."/>
            <person name="Ma J."/>
        </authorList>
    </citation>
    <scope>NUCLEOTIDE SEQUENCE [LARGE SCALE GENOMIC DNA]</scope>
    <source>
        <strain evidence="3">KCTC 42423</strain>
    </source>
</reference>
<dbReference type="Gene3D" id="3.40.50.1240">
    <property type="entry name" value="Phosphoglycerate mutase-like"/>
    <property type="match status" value="1"/>
</dbReference>
<dbReference type="SUPFAM" id="SSF53254">
    <property type="entry name" value="Phosphoglycerate mutase-like"/>
    <property type="match status" value="1"/>
</dbReference>
<dbReference type="NCBIfam" id="TIGR03162">
    <property type="entry name" value="ribazole_cobC"/>
    <property type="match status" value="1"/>
</dbReference>
<gene>
    <name evidence="2" type="primary">cobC</name>
    <name evidence="2" type="ORF">ACFSTE_14225</name>
</gene>
<evidence type="ECO:0000313" key="3">
    <source>
        <dbReference type="Proteomes" id="UP001597459"/>
    </source>
</evidence>
<dbReference type="CDD" id="cd07067">
    <property type="entry name" value="HP_PGM_like"/>
    <property type="match status" value="1"/>
</dbReference>
<dbReference type="InterPro" id="IPR013078">
    <property type="entry name" value="His_Pase_superF_clade-1"/>
</dbReference>
<dbReference type="PANTHER" id="PTHR48100:SF1">
    <property type="entry name" value="HISTIDINE PHOSPHATASE FAMILY PROTEIN-RELATED"/>
    <property type="match status" value="1"/>
</dbReference>
<dbReference type="InterPro" id="IPR029033">
    <property type="entry name" value="His_PPase_superfam"/>
</dbReference>
<organism evidence="2 3">
    <name type="scientific">Aquimarina hainanensis</name>
    <dbReference type="NCBI Taxonomy" id="1578017"/>
    <lineage>
        <taxon>Bacteria</taxon>
        <taxon>Pseudomonadati</taxon>
        <taxon>Bacteroidota</taxon>
        <taxon>Flavobacteriia</taxon>
        <taxon>Flavobacteriales</taxon>
        <taxon>Flavobacteriaceae</taxon>
        <taxon>Aquimarina</taxon>
    </lineage>
</organism>
<name>A0ABW5NAX2_9FLAO</name>
<dbReference type="Pfam" id="PF00300">
    <property type="entry name" value="His_Phos_1"/>
    <property type="match status" value="1"/>
</dbReference>
<dbReference type="EMBL" id="JBHULX010000028">
    <property type="protein sequence ID" value="MFD2591991.1"/>
    <property type="molecule type" value="Genomic_DNA"/>
</dbReference>
<evidence type="ECO:0000313" key="2">
    <source>
        <dbReference type="EMBL" id="MFD2591991.1"/>
    </source>
</evidence>
<dbReference type="RefSeq" id="WP_176029781.1">
    <property type="nucleotide sequence ID" value="NZ_JBHSJV010000001.1"/>
</dbReference>
<dbReference type="EC" id="3.1.3.73" evidence="1"/>
<proteinExistence type="predicted"/>